<organism evidence="2 3">
    <name type="scientific">Dyella kyungheensis</name>
    <dbReference type="NCBI Taxonomy" id="1242174"/>
    <lineage>
        <taxon>Bacteria</taxon>
        <taxon>Pseudomonadati</taxon>
        <taxon>Pseudomonadota</taxon>
        <taxon>Gammaproteobacteria</taxon>
        <taxon>Lysobacterales</taxon>
        <taxon>Rhodanobacteraceae</taxon>
        <taxon>Dyella</taxon>
    </lineage>
</organism>
<sequence length="229" mass="23923">MGNNKAIPRRNAPVTAEARGRPEGALSLFGKALLPTALLAGMVAAGSFALSQGWAKASDDVSPAQAQMRLEAFHSLDSVMASIVASTDIERALQGMQLSPAAMQSLRADLRPETTAAPESVAASRTTPAAQPQAQAQRLQLVWIRLWDTDAEDGDVVRIDSAGYSRTVRLTKHGDTFAVPVSSDGMVRVTGIKDGDGGGITVGLASGSSQAVFPIMSEGQVLGLRVRVE</sequence>
<dbReference type="RefSeq" id="WP_204634838.1">
    <property type="nucleotide sequence ID" value="NZ_JADIKC010000002.1"/>
</dbReference>
<evidence type="ECO:0000256" key="1">
    <source>
        <dbReference type="SAM" id="MobiDB-lite"/>
    </source>
</evidence>
<evidence type="ECO:0000313" key="2">
    <source>
        <dbReference type="EMBL" id="MBM7120370.1"/>
    </source>
</evidence>
<accession>A0ABS2JQ32</accession>
<gene>
    <name evidence="2" type="ORF">ISP20_04275</name>
</gene>
<dbReference type="EMBL" id="JADIKC010000002">
    <property type="protein sequence ID" value="MBM7120370.1"/>
    <property type="molecule type" value="Genomic_DNA"/>
</dbReference>
<reference evidence="2 3" key="1">
    <citation type="submission" date="2020-10" db="EMBL/GenBank/DDBJ databases">
        <title>Phylogeny of dyella-like bacteria.</title>
        <authorList>
            <person name="Fu J."/>
        </authorList>
    </citation>
    <scope>NUCLEOTIDE SEQUENCE [LARGE SCALE GENOMIC DNA]</scope>
    <source>
        <strain evidence="2 3">THG-B117</strain>
    </source>
</reference>
<feature type="compositionally biased region" description="Low complexity" evidence="1">
    <location>
        <begin position="122"/>
        <end position="131"/>
    </location>
</feature>
<keyword evidence="3" id="KW-1185">Reference proteome</keyword>
<protein>
    <submittedName>
        <fullName evidence="2">Uncharacterized protein</fullName>
    </submittedName>
</protein>
<feature type="region of interest" description="Disordered" evidence="1">
    <location>
        <begin position="1"/>
        <end position="20"/>
    </location>
</feature>
<name>A0ABS2JQ32_9GAMM</name>
<feature type="region of interest" description="Disordered" evidence="1">
    <location>
        <begin position="111"/>
        <end position="131"/>
    </location>
</feature>
<proteinExistence type="predicted"/>
<dbReference type="Proteomes" id="UP001430065">
    <property type="component" value="Unassembled WGS sequence"/>
</dbReference>
<evidence type="ECO:0000313" key="3">
    <source>
        <dbReference type="Proteomes" id="UP001430065"/>
    </source>
</evidence>
<comment type="caution">
    <text evidence="2">The sequence shown here is derived from an EMBL/GenBank/DDBJ whole genome shotgun (WGS) entry which is preliminary data.</text>
</comment>